<gene>
    <name evidence="1" type="ORF">IWZ03DRAFT_202222</name>
</gene>
<name>A0ABR1KI47_9PEZI</name>
<evidence type="ECO:0000313" key="2">
    <source>
        <dbReference type="Proteomes" id="UP001363622"/>
    </source>
</evidence>
<evidence type="ECO:0000313" key="1">
    <source>
        <dbReference type="EMBL" id="KAK7515404.1"/>
    </source>
</evidence>
<dbReference type="EMBL" id="JBBPHU010000007">
    <property type="protein sequence ID" value="KAK7515404.1"/>
    <property type="molecule type" value="Genomic_DNA"/>
</dbReference>
<protein>
    <recommendedName>
        <fullName evidence="3">Secreted protein</fullName>
    </recommendedName>
</protein>
<dbReference type="Proteomes" id="UP001363622">
    <property type="component" value="Unassembled WGS sequence"/>
</dbReference>
<organism evidence="1 2">
    <name type="scientific">Phyllosticta citriasiana</name>
    <dbReference type="NCBI Taxonomy" id="595635"/>
    <lineage>
        <taxon>Eukaryota</taxon>
        <taxon>Fungi</taxon>
        <taxon>Dikarya</taxon>
        <taxon>Ascomycota</taxon>
        <taxon>Pezizomycotina</taxon>
        <taxon>Dothideomycetes</taxon>
        <taxon>Dothideomycetes incertae sedis</taxon>
        <taxon>Botryosphaeriales</taxon>
        <taxon>Phyllostictaceae</taxon>
        <taxon>Phyllosticta</taxon>
    </lineage>
</organism>
<reference evidence="1 2" key="1">
    <citation type="submission" date="2024-04" db="EMBL/GenBank/DDBJ databases">
        <title>Phyllosticta paracitricarpa is synonymous to the EU quarantine fungus P. citricarpa based on phylogenomic analyses.</title>
        <authorList>
            <consortium name="Lawrence Berkeley National Laboratory"/>
            <person name="Van Ingen-Buijs V.A."/>
            <person name="Van Westerhoven A.C."/>
            <person name="Haridas S."/>
            <person name="Skiadas P."/>
            <person name="Martin F."/>
            <person name="Groenewald J.Z."/>
            <person name="Crous P.W."/>
            <person name="Seidl M.F."/>
        </authorList>
    </citation>
    <scope>NUCLEOTIDE SEQUENCE [LARGE SCALE GENOMIC DNA]</scope>
    <source>
        <strain evidence="1 2">CBS 123371</strain>
    </source>
</reference>
<proteinExistence type="predicted"/>
<sequence length="79" mass="8635">MKVRSLPCLFSSRSRLAHALLPFTAPSLATSPCYSSSAQSSSLCQSFSILIVFERGIEQRLCRAFLEYVDSTAVVLAAF</sequence>
<keyword evidence="2" id="KW-1185">Reference proteome</keyword>
<accession>A0ABR1KI47</accession>
<evidence type="ECO:0008006" key="3">
    <source>
        <dbReference type="Google" id="ProtNLM"/>
    </source>
</evidence>
<comment type="caution">
    <text evidence="1">The sequence shown here is derived from an EMBL/GenBank/DDBJ whole genome shotgun (WGS) entry which is preliminary data.</text>
</comment>